<dbReference type="EMBL" id="CP112998">
    <property type="protein sequence ID" value="WAC12893.1"/>
    <property type="molecule type" value="Genomic_DNA"/>
</dbReference>
<evidence type="ECO:0000313" key="4">
    <source>
        <dbReference type="Proteomes" id="UP001164653"/>
    </source>
</evidence>
<dbReference type="KEGG" id="dpf:ON006_02785"/>
<keyword evidence="4" id="KW-1185">Reference proteome</keyword>
<protein>
    <submittedName>
        <fullName evidence="3">4'-phosphopantetheinyl transferase superfamily protein</fullName>
    </submittedName>
</protein>
<dbReference type="InterPro" id="IPR037143">
    <property type="entry name" value="4-PPantetheinyl_Trfase_dom_sf"/>
</dbReference>
<evidence type="ECO:0000256" key="1">
    <source>
        <dbReference type="ARBA" id="ARBA00022679"/>
    </source>
</evidence>
<evidence type="ECO:0000259" key="2">
    <source>
        <dbReference type="Pfam" id="PF01648"/>
    </source>
</evidence>
<dbReference type="Gene3D" id="3.90.470.20">
    <property type="entry name" value="4'-phosphopantetheinyl transferase domain"/>
    <property type="match status" value="1"/>
</dbReference>
<sequence>MGISYIKTVSPDAVLGLWHISEPWQELKTMLDLPAQELAPLKEKKTDRRKQEWLACRALLQQMTGSQPIINYDINRKPHIKNTDQQISMSHSGEYACVYLHKTRPVGVDIQQMKPSISKGCDYFLNEDEKRWVTIENNVQLHLIWSAKESAFKYAGDMDMDLKKHIITNAFNSNQNSVIQVSILKGNMTENILVQSETFDDYVLTWTI</sequence>
<dbReference type="InterPro" id="IPR008278">
    <property type="entry name" value="4-PPantetheinyl_Trfase_dom"/>
</dbReference>
<reference evidence="3" key="1">
    <citation type="submission" date="2022-11" db="EMBL/GenBank/DDBJ databases">
        <title>Dyadobacter pollutisoli sp. nov., isolated from plastic dumped soil.</title>
        <authorList>
            <person name="Kim J.M."/>
            <person name="Kim K.R."/>
            <person name="Lee J.K."/>
            <person name="Hao L."/>
            <person name="Jeon C.O."/>
        </authorList>
    </citation>
    <scope>NUCLEOTIDE SEQUENCE</scope>
    <source>
        <strain evidence="3">U1</strain>
    </source>
</reference>
<name>A0A9E8NBG4_9BACT</name>
<dbReference type="GO" id="GO:0000287">
    <property type="term" value="F:magnesium ion binding"/>
    <property type="evidence" value="ECO:0007669"/>
    <property type="project" value="InterPro"/>
</dbReference>
<feature type="domain" description="4'-phosphopantetheinyl transferase" evidence="2">
    <location>
        <begin position="105"/>
        <end position="205"/>
    </location>
</feature>
<gene>
    <name evidence="3" type="ORF">ON006_02785</name>
</gene>
<organism evidence="3 4">
    <name type="scientific">Dyadobacter pollutisoli</name>
    <dbReference type="NCBI Taxonomy" id="2910158"/>
    <lineage>
        <taxon>Bacteria</taxon>
        <taxon>Pseudomonadati</taxon>
        <taxon>Bacteroidota</taxon>
        <taxon>Cytophagia</taxon>
        <taxon>Cytophagales</taxon>
        <taxon>Spirosomataceae</taxon>
        <taxon>Dyadobacter</taxon>
    </lineage>
</organism>
<dbReference type="SUPFAM" id="SSF56214">
    <property type="entry name" value="4'-phosphopantetheinyl transferase"/>
    <property type="match status" value="2"/>
</dbReference>
<dbReference type="AlphaFoldDB" id="A0A9E8NBG4"/>
<keyword evidence="1 3" id="KW-0808">Transferase</keyword>
<dbReference type="RefSeq" id="WP_244823590.1">
    <property type="nucleotide sequence ID" value="NZ_CP112998.1"/>
</dbReference>
<proteinExistence type="predicted"/>
<dbReference type="Proteomes" id="UP001164653">
    <property type="component" value="Chromosome"/>
</dbReference>
<accession>A0A9E8NBG4</accession>
<dbReference type="GO" id="GO:0008897">
    <property type="term" value="F:holo-[acyl-carrier-protein] synthase activity"/>
    <property type="evidence" value="ECO:0007669"/>
    <property type="project" value="InterPro"/>
</dbReference>
<evidence type="ECO:0000313" key="3">
    <source>
        <dbReference type="EMBL" id="WAC12893.1"/>
    </source>
</evidence>
<dbReference type="Pfam" id="PF01648">
    <property type="entry name" value="ACPS"/>
    <property type="match status" value="1"/>
</dbReference>